<proteinExistence type="inferred from homology"/>
<keyword evidence="7" id="KW-1185">Reference proteome</keyword>
<keyword evidence="2 3" id="KW-0961">Cell wall biogenesis/degradation</keyword>
<dbReference type="Pfam" id="PF03330">
    <property type="entry name" value="DPBB_1"/>
    <property type="match status" value="1"/>
</dbReference>
<dbReference type="Gene3D" id="2.40.40.10">
    <property type="entry name" value="RlpA-like domain"/>
    <property type="match status" value="1"/>
</dbReference>
<evidence type="ECO:0000313" key="6">
    <source>
        <dbReference type="EMBL" id="MBB3020203.1"/>
    </source>
</evidence>
<dbReference type="AlphaFoldDB" id="A0A7W4VN61"/>
<comment type="similarity">
    <text evidence="3 4">Belongs to the RlpA family.</text>
</comment>
<evidence type="ECO:0000259" key="5">
    <source>
        <dbReference type="Pfam" id="PF03330"/>
    </source>
</evidence>
<organism evidence="6 7">
    <name type="scientific">Microvirga lupini</name>
    <dbReference type="NCBI Taxonomy" id="420324"/>
    <lineage>
        <taxon>Bacteria</taxon>
        <taxon>Pseudomonadati</taxon>
        <taxon>Pseudomonadota</taxon>
        <taxon>Alphaproteobacteria</taxon>
        <taxon>Hyphomicrobiales</taxon>
        <taxon>Methylobacteriaceae</taxon>
        <taxon>Microvirga</taxon>
    </lineage>
</organism>
<dbReference type="InterPro" id="IPR009009">
    <property type="entry name" value="RlpA-like_DPBB"/>
</dbReference>
<sequence length="129" mass="13454" precursor="true">MDQRKATLTLASLFIAGSAFISASVAQAEPANTSEKIIQSGPASWYGPGFHGRKTASGETFNTNELTAAHRTLPFGTKVKVVNKKTGKSVVVRINDRGPYAHGRVIDLSKASAQAIGISGVGSVTLAQL</sequence>
<feature type="domain" description="RlpA-like protein double-psi beta-barrel" evidence="5">
    <location>
        <begin position="39"/>
        <end position="124"/>
    </location>
</feature>
<dbReference type="InterPro" id="IPR012997">
    <property type="entry name" value="RplA"/>
</dbReference>
<dbReference type="RefSeq" id="WP_183451988.1">
    <property type="nucleotide sequence ID" value="NZ_JACHWB010000004.1"/>
</dbReference>
<feature type="chain" id="PRO_5031658115" description="Endolytic peptidoglycan transglycosylase RlpA" evidence="3">
    <location>
        <begin position="29"/>
        <end position="129"/>
    </location>
</feature>
<dbReference type="NCBIfam" id="TIGR00413">
    <property type="entry name" value="rlpA"/>
    <property type="match status" value="1"/>
</dbReference>
<evidence type="ECO:0000313" key="7">
    <source>
        <dbReference type="Proteomes" id="UP000532010"/>
    </source>
</evidence>
<evidence type="ECO:0000256" key="3">
    <source>
        <dbReference type="HAMAP-Rule" id="MF_02071"/>
    </source>
</evidence>
<dbReference type="EMBL" id="JACHWB010000004">
    <property type="protein sequence ID" value="MBB3020203.1"/>
    <property type="molecule type" value="Genomic_DNA"/>
</dbReference>
<dbReference type="PANTHER" id="PTHR34183">
    <property type="entry name" value="ENDOLYTIC PEPTIDOGLYCAN TRANSGLYCOSYLASE RLPA"/>
    <property type="match status" value="1"/>
</dbReference>
<keyword evidence="1 3" id="KW-0456">Lyase</keyword>
<name>A0A7W4VN61_9HYPH</name>
<evidence type="ECO:0000256" key="2">
    <source>
        <dbReference type="ARBA" id="ARBA00023316"/>
    </source>
</evidence>
<accession>A0A7W4VN61</accession>
<dbReference type="HAMAP" id="MF_02071">
    <property type="entry name" value="RlpA"/>
    <property type="match status" value="1"/>
</dbReference>
<reference evidence="6 7" key="1">
    <citation type="submission" date="2020-08" db="EMBL/GenBank/DDBJ databases">
        <title>The Agave Microbiome: Exploring the role of microbial communities in plant adaptations to desert environments.</title>
        <authorList>
            <person name="Partida-Martinez L.P."/>
        </authorList>
    </citation>
    <scope>NUCLEOTIDE SEQUENCE [LARGE SCALE GENOMIC DNA]</scope>
    <source>
        <strain evidence="6 7">AT3.9</strain>
    </source>
</reference>
<dbReference type="EC" id="4.2.2.-" evidence="3"/>
<dbReference type="GO" id="GO:0008932">
    <property type="term" value="F:lytic endotransglycosylase activity"/>
    <property type="evidence" value="ECO:0007669"/>
    <property type="project" value="UniProtKB-UniRule"/>
</dbReference>
<dbReference type="GO" id="GO:0000270">
    <property type="term" value="P:peptidoglycan metabolic process"/>
    <property type="evidence" value="ECO:0007669"/>
    <property type="project" value="UniProtKB-UniRule"/>
</dbReference>
<keyword evidence="3" id="KW-0732">Signal</keyword>
<dbReference type="InterPro" id="IPR036908">
    <property type="entry name" value="RlpA-like_sf"/>
</dbReference>
<feature type="signal peptide" evidence="3">
    <location>
        <begin position="1"/>
        <end position="28"/>
    </location>
</feature>
<gene>
    <name evidence="3" type="primary">rlpA</name>
    <name evidence="6" type="ORF">FHR70_003284</name>
</gene>
<dbReference type="Proteomes" id="UP000532010">
    <property type="component" value="Unassembled WGS sequence"/>
</dbReference>
<dbReference type="GO" id="GO:0071555">
    <property type="term" value="P:cell wall organization"/>
    <property type="evidence" value="ECO:0007669"/>
    <property type="project" value="UniProtKB-KW"/>
</dbReference>
<evidence type="ECO:0000256" key="1">
    <source>
        <dbReference type="ARBA" id="ARBA00023239"/>
    </source>
</evidence>
<dbReference type="SUPFAM" id="SSF50685">
    <property type="entry name" value="Barwin-like endoglucanases"/>
    <property type="match status" value="1"/>
</dbReference>
<keyword evidence="6" id="KW-0449">Lipoprotein</keyword>
<dbReference type="InterPro" id="IPR034718">
    <property type="entry name" value="RlpA"/>
</dbReference>
<evidence type="ECO:0000256" key="4">
    <source>
        <dbReference type="RuleBase" id="RU003495"/>
    </source>
</evidence>
<dbReference type="CDD" id="cd22268">
    <property type="entry name" value="DPBB_RlpA-like"/>
    <property type="match status" value="1"/>
</dbReference>
<comment type="function">
    <text evidence="3">Lytic transglycosylase with a strong preference for naked glycan strands that lack stem peptides.</text>
</comment>
<dbReference type="PANTHER" id="PTHR34183:SF8">
    <property type="entry name" value="ENDOLYTIC PEPTIDOGLYCAN TRANSGLYCOSYLASE RLPA-RELATED"/>
    <property type="match status" value="1"/>
</dbReference>
<comment type="caution">
    <text evidence="6">The sequence shown here is derived from an EMBL/GenBank/DDBJ whole genome shotgun (WGS) entry which is preliminary data.</text>
</comment>
<protein>
    <recommendedName>
        <fullName evidence="3">Endolytic peptidoglycan transglycosylase RlpA</fullName>
        <ecNumber evidence="3">4.2.2.-</ecNumber>
    </recommendedName>
</protein>